<dbReference type="AlphaFoldDB" id="A0A1M4UVV9"/>
<evidence type="ECO:0000256" key="1">
    <source>
        <dbReference type="ARBA" id="ARBA00000109"/>
    </source>
</evidence>
<feature type="active site" evidence="15">
    <location>
        <position position="68"/>
    </location>
</feature>
<dbReference type="InterPro" id="IPR011907">
    <property type="entry name" value="RNase_III"/>
</dbReference>
<keyword evidence="12 15" id="KW-0378">Hydrolase</keyword>
<dbReference type="SUPFAM" id="SSF54768">
    <property type="entry name" value="dsRNA-binding domain-like"/>
    <property type="match status" value="1"/>
</dbReference>
<dbReference type="InterPro" id="IPR036389">
    <property type="entry name" value="RNase_III_sf"/>
</dbReference>
<organism evidence="18 19">
    <name type="scientific">Clostridium fallax</name>
    <dbReference type="NCBI Taxonomy" id="1533"/>
    <lineage>
        <taxon>Bacteria</taxon>
        <taxon>Bacillati</taxon>
        <taxon>Bacillota</taxon>
        <taxon>Clostridia</taxon>
        <taxon>Eubacteriales</taxon>
        <taxon>Clostridiaceae</taxon>
        <taxon>Clostridium</taxon>
    </lineage>
</organism>
<keyword evidence="9 15" id="KW-0540">Nuclease</keyword>
<evidence type="ECO:0000256" key="14">
    <source>
        <dbReference type="ARBA" id="ARBA00022884"/>
    </source>
</evidence>
<dbReference type="Gene3D" id="3.30.160.20">
    <property type="match status" value="1"/>
</dbReference>
<evidence type="ECO:0000256" key="11">
    <source>
        <dbReference type="ARBA" id="ARBA00022759"/>
    </source>
</evidence>
<comment type="catalytic activity">
    <reaction evidence="1 15">
        <text>Endonucleolytic cleavage to 5'-phosphomonoester.</text>
        <dbReference type="EC" id="3.1.26.3"/>
    </reaction>
</comment>
<protein>
    <recommendedName>
        <fullName evidence="15">Ribonuclease 3</fullName>
        <ecNumber evidence="15">3.1.26.3</ecNumber>
    </recommendedName>
    <alternativeName>
        <fullName evidence="15">Ribonuclease III</fullName>
        <shortName evidence="15">RNase III</shortName>
    </alternativeName>
</protein>
<dbReference type="Pfam" id="PF14622">
    <property type="entry name" value="Ribonucleas_3_3"/>
    <property type="match status" value="1"/>
</dbReference>
<dbReference type="GO" id="GO:0003725">
    <property type="term" value="F:double-stranded RNA binding"/>
    <property type="evidence" value="ECO:0007669"/>
    <property type="project" value="TreeGrafter"/>
</dbReference>
<dbReference type="CDD" id="cd00593">
    <property type="entry name" value="RIBOc"/>
    <property type="match status" value="1"/>
</dbReference>
<dbReference type="Pfam" id="PF00035">
    <property type="entry name" value="dsrm"/>
    <property type="match status" value="1"/>
</dbReference>
<evidence type="ECO:0000256" key="5">
    <source>
        <dbReference type="ARBA" id="ARBA00022490"/>
    </source>
</evidence>
<feature type="binding site" evidence="15">
    <location>
        <position position="137"/>
    </location>
    <ligand>
        <name>Mg(2+)</name>
        <dbReference type="ChEBI" id="CHEBI:18420"/>
    </ligand>
</feature>
<keyword evidence="15" id="KW-0699">rRNA-binding</keyword>
<keyword evidence="8 15" id="KW-0819">tRNA processing</keyword>
<dbReference type="SMART" id="SM00358">
    <property type="entry name" value="DSRM"/>
    <property type="match status" value="1"/>
</dbReference>
<evidence type="ECO:0000256" key="13">
    <source>
        <dbReference type="ARBA" id="ARBA00022842"/>
    </source>
</evidence>
<feature type="binding site" evidence="15">
    <location>
        <position position="140"/>
    </location>
    <ligand>
        <name>Mg(2+)</name>
        <dbReference type="ChEBI" id="CHEBI:18420"/>
    </ligand>
</feature>
<comment type="function">
    <text evidence="15">Digests double-stranded RNA. Involved in the processing of primary rRNA transcript to yield the immediate precursors to the large and small rRNAs (23S and 16S). Processes some mRNAs, and tRNAs when they are encoded in the rRNA operon. Processes pre-crRNA and tracrRNA of type II CRISPR loci if present in the organism.</text>
</comment>
<evidence type="ECO:0000256" key="3">
    <source>
        <dbReference type="ARBA" id="ARBA00010183"/>
    </source>
</evidence>
<keyword evidence="14 15" id="KW-0694">RNA-binding</keyword>
<dbReference type="PANTHER" id="PTHR11207:SF0">
    <property type="entry name" value="RIBONUCLEASE 3"/>
    <property type="match status" value="1"/>
</dbReference>
<dbReference type="GO" id="GO:0005737">
    <property type="term" value="C:cytoplasm"/>
    <property type="evidence" value="ECO:0007669"/>
    <property type="project" value="UniProtKB-SubCell"/>
</dbReference>
<keyword evidence="5 15" id="KW-0963">Cytoplasm</keyword>
<dbReference type="RefSeq" id="WP_072893879.1">
    <property type="nucleotide sequence ID" value="NZ_FQVM01000006.1"/>
</dbReference>
<dbReference type="Gene3D" id="1.10.1520.10">
    <property type="entry name" value="Ribonuclease III domain"/>
    <property type="match status" value="1"/>
</dbReference>
<keyword evidence="10 15" id="KW-0479">Metal-binding</keyword>
<dbReference type="FunFam" id="3.30.160.20:FF:000003">
    <property type="entry name" value="Ribonuclease 3"/>
    <property type="match status" value="1"/>
</dbReference>
<evidence type="ECO:0000256" key="12">
    <source>
        <dbReference type="ARBA" id="ARBA00022801"/>
    </source>
</evidence>
<dbReference type="GO" id="GO:0042802">
    <property type="term" value="F:identical protein binding"/>
    <property type="evidence" value="ECO:0007669"/>
    <property type="project" value="UniProtKB-ARBA"/>
</dbReference>
<dbReference type="PROSITE" id="PS50142">
    <property type="entry name" value="RNASE_3_2"/>
    <property type="match status" value="1"/>
</dbReference>
<dbReference type="GO" id="GO:0004525">
    <property type="term" value="F:ribonuclease III activity"/>
    <property type="evidence" value="ECO:0007669"/>
    <property type="project" value="UniProtKB-UniRule"/>
</dbReference>
<dbReference type="FunFam" id="1.10.1520.10:FF:000001">
    <property type="entry name" value="Ribonuclease 3"/>
    <property type="match status" value="1"/>
</dbReference>
<keyword evidence="19" id="KW-1185">Reference proteome</keyword>
<dbReference type="Proteomes" id="UP000184035">
    <property type="component" value="Unassembled WGS sequence"/>
</dbReference>
<comment type="subcellular location">
    <subcellularLocation>
        <location evidence="2 15">Cytoplasm</location>
    </subcellularLocation>
</comment>
<dbReference type="PROSITE" id="PS50137">
    <property type="entry name" value="DS_RBD"/>
    <property type="match status" value="1"/>
</dbReference>
<dbReference type="EMBL" id="FQVM01000006">
    <property type="protein sequence ID" value="SHE60825.1"/>
    <property type="molecule type" value="Genomic_DNA"/>
</dbReference>
<gene>
    <name evidence="15" type="primary">rnc</name>
    <name evidence="18" type="ORF">SAMN05443638_10627</name>
</gene>
<dbReference type="OrthoDB" id="9805026at2"/>
<dbReference type="InterPro" id="IPR014720">
    <property type="entry name" value="dsRBD_dom"/>
</dbReference>
<keyword evidence="7 15" id="KW-0507">mRNA processing</keyword>
<dbReference type="GO" id="GO:0019843">
    <property type="term" value="F:rRNA binding"/>
    <property type="evidence" value="ECO:0007669"/>
    <property type="project" value="UniProtKB-KW"/>
</dbReference>
<dbReference type="GO" id="GO:0008033">
    <property type="term" value="P:tRNA processing"/>
    <property type="evidence" value="ECO:0007669"/>
    <property type="project" value="UniProtKB-KW"/>
</dbReference>
<name>A0A1M4UVV9_9CLOT</name>
<dbReference type="NCBIfam" id="TIGR02191">
    <property type="entry name" value="RNaseIII"/>
    <property type="match status" value="1"/>
</dbReference>
<dbReference type="STRING" id="1533.SAMN05443638_10627"/>
<evidence type="ECO:0000256" key="15">
    <source>
        <dbReference type="HAMAP-Rule" id="MF_00104"/>
    </source>
</evidence>
<dbReference type="GO" id="GO:0006397">
    <property type="term" value="P:mRNA processing"/>
    <property type="evidence" value="ECO:0007669"/>
    <property type="project" value="UniProtKB-UniRule"/>
</dbReference>
<reference evidence="18 19" key="1">
    <citation type="submission" date="2016-11" db="EMBL/GenBank/DDBJ databases">
        <authorList>
            <person name="Jaros S."/>
            <person name="Januszkiewicz K."/>
            <person name="Wedrychowicz H."/>
        </authorList>
    </citation>
    <scope>NUCLEOTIDE SEQUENCE [LARGE SCALE GENOMIC DNA]</scope>
    <source>
        <strain evidence="18 19">DSM 2631</strain>
    </source>
</reference>
<keyword evidence="6 15" id="KW-0698">rRNA processing</keyword>
<keyword evidence="11 15" id="KW-0255">Endonuclease</keyword>
<feature type="domain" description="RNase III" evidence="17">
    <location>
        <begin position="6"/>
        <end position="151"/>
    </location>
</feature>
<dbReference type="PANTHER" id="PTHR11207">
    <property type="entry name" value="RIBONUCLEASE III"/>
    <property type="match status" value="1"/>
</dbReference>
<dbReference type="SUPFAM" id="SSF69065">
    <property type="entry name" value="RNase III domain-like"/>
    <property type="match status" value="1"/>
</dbReference>
<evidence type="ECO:0000256" key="2">
    <source>
        <dbReference type="ARBA" id="ARBA00004496"/>
    </source>
</evidence>
<comment type="cofactor">
    <cofactor evidence="15">
        <name>Mg(2+)</name>
        <dbReference type="ChEBI" id="CHEBI:18420"/>
    </cofactor>
</comment>
<dbReference type="InterPro" id="IPR000999">
    <property type="entry name" value="RNase_III_dom"/>
</dbReference>
<dbReference type="GO" id="GO:0006364">
    <property type="term" value="P:rRNA processing"/>
    <property type="evidence" value="ECO:0007669"/>
    <property type="project" value="UniProtKB-UniRule"/>
</dbReference>
<evidence type="ECO:0000256" key="9">
    <source>
        <dbReference type="ARBA" id="ARBA00022722"/>
    </source>
</evidence>
<dbReference type="GO" id="GO:0010468">
    <property type="term" value="P:regulation of gene expression"/>
    <property type="evidence" value="ECO:0007669"/>
    <property type="project" value="TreeGrafter"/>
</dbReference>
<dbReference type="GO" id="GO:0046872">
    <property type="term" value="F:metal ion binding"/>
    <property type="evidence" value="ECO:0007669"/>
    <property type="project" value="UniProtKB-KW"/>
</dbReference>
<comment type="subunit">
    <text evidence="4 15">Homodimer.</text>
</comment>
<keyword evidence="13 15" id="KW-0460">Magnesium</keyword>
<comment type="similarity">
    <text evidence="3">Belongs to the ribonuclease III family.</text>
</comment>
<evidence type="ECO:0000313" key="19">
    <source>
        <dbReference type="Proteomes" id="UP000184035"/>
    </source>
</evidence>
<feature type="active site" evidence="15">
    <location>
        <position position="140"/>
    </location>
</feature>
<dbReference type="HAMAP" id="MF_00104">
    <property type="entry name" value="RNase_III"/>
    <property type="match status" value="1"/>
</dbReference>
<dbReference type="PROSITE" id="PS00517">
    <property type="entry name" value="RNASE_3_1"/>
    <property type="match status" value="1"/>
</dbReference>
<evidence type="ECO:0000259" key="16">
    <source>
        <dbReference type="PROSITE" id="PS50137"/>
    </source>
</evidence>
<evidence type="ECO:0000256" key="8">
    <source>
        <dbReference type="ARBA" id="ARBA00022694"/>
    </source>
</evidence>
<feature type="binding site" evidence="15">
    <location>
        <position position="64"/>
    </location>
    <ligand>
        <name>Mg(2+)</name>
        <dbReference type="ChEBI" id="CHEBI:18420"/>
    </ligand>
</feature>
<evidence type="ECO:0000313" key="18">
    <source>
        <dbReference type="EMBL" id="SHE60825.1"/>
    </source>
</evidence>
<accession>A0A1M4UVV9</accession>
<dbReference type="EC" id="3.1.26.3" evidence="15"/>
<dbReference type="SMART" id="SM00535">
    <property type="entry name" value="RIBOc"/>
    <property type="match status" value="1"/>
</dbReference>
<evidence type="ECO:0000256" key="4">
    <source>
        <dbReference type="ARBA" id="ARBA00011738"/>
    </source>
</evidence>
<evidence type="ECO:0000256" key="7">
    <source>
        <dbReference type="ARBA" id="ARBA00022664"/>
    </source>
</evidence>
<dbReference type="CDD" id="cd10845">
    <property type="entry name" value="DSRM_RNAse_III_family"/>
    <property type="match status" value="1"/>
</dbReference>
<sequence length="250" mass="28640">MHNFNVKEFEKKLGLNFKNKFLLETALTHSSYANQFKDKQIQELAVTKSSSAAIKNIEYNERLEFLGDAVLQLVISEYLFENCKDKPEGELTKMRALIVCENSLFEVAKELKLGAMIRMSKGEELTGGRERMSIQADCVEAIIAAIYLDSGFENAKEFIKVHFENIIDKALTNKLILDFKTRLQEILQQNGEVDINYELIKFEGPPHRRKFYTKVIIDDVVMGEGEGFSKKEAEQNSAKEALKKLEEINE</sequence>
<proteinExistence type="inferred from homology"/>
<evidence type="ECO:0000256" key="10">
    <source>
        <dbReference type="ARBA" id="ARBA00022723"/>
    </source>
</evidence>
<feature type="domain" description="DRBM" evidence="16">
    <location>
        <begin position="178"/>
        <end position="247"/>
    </location>
</feature>
<evidence type="ECO:0000256" key="6">
    <source>
        <dbReference type="ARBA" id="ARBA00022552"/>
    </source>
</evidence>
<evidence type="ECO:0000259" key="17">
    <source>
        <dbReference type="PROSITE" id="PS50142"/>
    </source>
</evidence>